<evidence type="ECO:0000313" key="3">
    <source>
        <dbReference type="Proteomes" id="UP000008177"/>
    </source>
</evidence>
<dbReference type="AlphaFoldDB" id="G2XT22"/>
<dbReference type="Proteomes" id="UP000008177">
    <property type="component" value="Unplaced contigs"/>
</dbReference>
<keyword evidence="1" id="KW-0812">Transmembrane</keyword>
<name>G2XT22_BOTF4</name>
<dbReference type="OrthoDB" id="10565384at2759"/>
<evidence type="ECO:0000313" key="2">
    <source>
        <dbReference type="EMBL" id="CCD43736.1"/>
    </source>
</evidence>
<dbReference type="EMBL" id="FQ790265">
    <property type="protein sequence ID" value="CCD43736.1"/>
    <property type="molecule type" value="Genomic_DNA"/>
</dbReference>
<keyword evidence="1" id="KW-1133">Transmembrane helix</keyword>
<organism evidence="2 3">
    <name type="scientific">Botryotinia fuckeliana (strain T4)</name>
    <name type="common">Noble rot fungus</name>
    <name type="synonym">Botrytis cinerea</name>
    <dbReference type="NCBI Taxonomy" id="999810"/>
    <lineage>
        <taxon>Eukaryota</taxon>
        <taxon>Fungi</taxon>
        <taxon>Dikarya</taxon>
        <taxon>Ascomycota</taxon>
        <taxon>Pezizomycotina</taxon>
        <taxon>Leotiomycetes</taxon>
        <taxon>Helotiales</taxon>
        <taxon>Sclerotiniaceae</taxon>
        <taxon>Botrytis</taxon>
    </lineage>
</organism>
<feature type="transmembrane region" description="Helical" evidence="1">
    <location>
        <begin position="67"/>
        <end position="86"/>
    </location>
</feature>
<proteinExistence type="predicted"/>
<evidence type="ECO:0000256" key="1">
    <source>
        <dbReference type="SAM" id="Phobius"/>
    </source>
</evidence>
<reference evidence="3" key="1">
    <citation type="journal article" date="2011" name="PLoS Genet.">
        <title>Genomic analysis of the necrotrophic fungal pathogens Sclerotinia sclerotiorum and Botrytis cinerea.</title>
        <authorList>
            <person name="Amselem J."/>
            <person name="Cuomo C.A."/>
            <person name="van Kan J.A."/>
            <person name="Viaud M."/>
            <person name="Benito E.P."/>
            <person name="Couloux A."/>
            <person name="Coutinho P.M."/>
            <person name="de Vries R.P."/>
            <person name="Dyer P.S."/>
            <person name="Fillinger S."/>
            <person name="Fournier E."/>
            <person name="Gout L."/>
            <person name="Hahn M."/>
            <person name="Kohn L."/>
            <person name="Lapalu N."/>
            <person name="Plummer K.M."/>
            <person name="Pradier J.M."/>
            <person name="Quevillon E."/>
            <person name="Sharon A."/>
            <person name="Simon A."/>
            <person name="ten Have A."/>
            <person name="Tudzynski B."/>
            <person name="Tudzynski P."/>
            <person name="Wincker P."/>
            <person name="Andrew M."/>
            <person name="Anthouard V."/>
            <person name="Beever R.E."/>
            <person name="Beffa R."/>
            <person name="Benoit I."/>
            <person name="Bouzid O."/>
            <person name="Brault B."/>
            <person name="Chen Z."/>
            <person name="Choquer M."/>
            <person name="Collemare J."/>
            <person name="Cotton P."/>
            <person name="Danchin E.G."/>
            <person name="Da Silva C."/>
            <person name="Gautier A."/>
            <person name="Giraud C."/>
            <person name="Giraud T."/>
            <person name="Gonzalez C."/>
            <person name="Grossetete S."/>
            <person name="Guldener U."/>
            <person name="Henrissat B."/>
            <person name="Howlett B.J."/>
            <person name="Kodira C."/>
            <person name="Kretschmer M."/>
            <person name="Lappartient A."/>
            <person name="Leroch M."/>
            <person name="Levis C."/>
            <person name="Mauceli E."/>
            <person name="Neuveglise C."/>
            <person name="Oeser B."/>
            <person name="Pearson M."/>
            <person name="Poulain J."/>
            <person name="Poussereau N."/>
            <person name="Quesneville H."/>
            <person name="Rascle C."/>
            <person name="Schumacher J."/>
            <person name="Segurens B."/>
            <person name="Sexton A."/>
            <person name="Silva E."/>
            <person name="Sirven C."/>
            <person name="Soanes D.M."/>
            <person name="Talbot N.J."/>
            <person name="Templeton M."/>
            <person name="Yandava C."/>
            <person name="Yarden O."/>
            <person name="Zeng Q."/>
            <person name="Rollins J.A."/>
            <person name="Lebrun M.H."/>
            <person name="Dickman M."/>
        </authorList>
    </citation>
    <scope>NUCLEOTIDE SEQUENCE [LARGE SCALE GENOMIC DNA]</scope>
    <source>
        <strain evidence="3">T4</strain>
    </source>
</reference>
<dbReference type="InParanoid" id="G2XT22"/>
<gene>
    <name evidence="2" type="ORF">BofuT4_P009840.1</name>
</gene>
<sequence length="103" mass="11793">MEMNGVRIMGGNKLWKKLVDKGSGIKKGVSAKGLQKGKESHIQHIAKKRHQGAVRYQHAHKLLQRKLFPKFLLFPISVTTTIYGMSNKLVLANETRETRDKRR</sequence>
<dbReference type="HOGENOM" id="CLU_2263325_0_0_1"/>
<keyword evidence="1" id="KW-0472">Membrane</keyword>
<protein>
    <submittedName>
        <fullName evidence="2">Uncharacterized protein</fullName>
    </submittedName>
</protein>
<accession>G2XT22</accession>